<protein>
    <recommendedName>
        <fullName evidence="1">M23ase beta-sheet core domain-containing protein</fullName>
    </recommendedName>
</protein>
<dbReference type="InterPro" id="IPR011055">
    <property type="entry name" value="Dup_hybrid_motif"/>
</dbReference>
<dbReference type="SUPFAM" id="SSF51261">
    <property type="entry name" value="Duplicated hybrid motif"/>
    <property type="match status" value="1"/>
</dbReference>
<reference evidence="3" key="1">
    <citation type="journal article" date="2019" name="Int. J. Syst. Evol. Microbiol.">
        <title>The Global Catalogue of Microorganisms (GCM) 10K type strain sequencing project: providing services to taxonomists for standard genome sequencing and annotation.</title>
        <authorList>
            <consortium name="The Broad Institute Genomics Platform"/>
            <consortium name="The Broad Institute Genome Sequencing Center for Infectious Disease"/>
            <person name="Wu L."/>
            <person name="Ma J."/>
        </authorList>
    </citation>
    <scope>NUCLEOTIDE SEQUENCE [LARGE SCALE GENOMIC DNA]</scope>
    <source>
        <strain evidence="3">JCM 16703</strain>
    </source>
</reference>
<dbReference type="EMBL" id="BAAAZH010000032">
    <property type="protein sequence ID" value="GAA4127978.1"/>
    <property type="molecule type" value="Genomic_DNA"/>
</dbReference>
<dbReference type="RefSeq" id="WP_344735178.1">
    <property type="nucleotide sequence ID" value="NZ_BAAAZH010000032.1"/>
</dbReference>
<evidence type="ECO:0000313" key="3">
    <source>
        <dbReference type="Proteomes" id="UP001501495"/>
    </source>
</evidence>
<dbReference type="Pfam" id="PF01551">
    <property type="entry name" value="Peptidase_M23"/>
    <property type="match status" value="1"/>
</dbReference>
<dbReference type="Gene3D" id="2.70.70.10">
    <property type="entry name" value="Glucose Permease (Domain IIA)"/>
    <property type="match status" value="1"/>
</dbReference>
<dbReference type="CDD" id="cd12797">
    <property type="entry name" value="M23_peptidase"/>
    <property type="match status" value="1"/>
</dbReference>
<evidence type="ECO:0000313" key="2">
    <source>
        <dbReference type="EMBL" id="GAA4127978.1"/>
    </source>
</evidence>
<dbReference type="InterPro" id="IPR050570">
    <property type="entry name" value="Cell_wall_metabolism_enzyme"/>
</dbReference>
<organism evidence="2 3">
    <name type="scientific">Nocardioides fonticola</name>
    <dbReference type="NCBI Taxonomy" id="450363"/>
    <lineage>
        <taxon>Bacteria</taxon>
        <taxon>Bacillati</taxon>
        <taxon>Actinomycetota</taxon>
        <taxon>Actinomycetes</taxon>
        <taxon>Propionibacteriales</taxon>
        <taxon>Nocardioidaceae</taxon>
        <taxon>Nocardioides</taxon>
    </lineage>
</organism>
<name>A0ABP7Y0M8_9ACTN</name>
<dbReference type="InterPro" id="IPR016047">
    <property type="entry name" value="M23ase_b-sheet_dom"/>
</dbReference>
<evidence type="ECO:0000259" key="1">
    <source>
        <dbReference type="Pfam" id="PF01551"/>
    </source>
</evidence>
<dbReference type="PANTHER" id="PTHR21666:SF270">
    <property type="entry name" value="MUREIN HYDROLASE ACTIVATOR ENVC"/>
    <property type="match status" value="1"/>
</dbReference>
<sequence length="166" mass="17821">MGIIPTPLERSTIRRRRSGALIEPALDARTLEPLPVTYPWGVKDSNYDAGRHTGEDHACVVGSLAISPVWGEVVQASEGGGSWGWPYGTIVVVRSTGGRDLGFCHLSRTRVRVGQRVRPGTVVGETGATGKVSGPHLHFEVRPAGGRYESDVDPIVVKRISTTEPT</sequence>
<dbReference type="Proteomes" id="UP001501495">
    <property type="component" value="Unassembled WGS sequence"/>
</dbReference>
<accession>A0ABP7Y0M8</accession>
<proteinExistence type="predicted"/>
<dbReference type="PANTHER" id="PTHR21666">
    <property type="entry name" value="PEPTIDASE-RELATED"/>
    <property type="match status" value="1"/>
</dbReference>
<gene>
    <name evidence="2" type="ORF">GCM10022215_39000</name>
</gene>
<comment type="caution">
    <text evidence="2">The sequence shown here is derived from an EMBL/GenBank/DDBJ whole genome shotgun (WGS) entry which is preliminary data.</text>
</comment>
<keyword evidence="3" id="KW-1185">Reference proteome</keyword>
<feature type="domain" description="M23ase beta-sheet core" evidence="1">
    <location>
        <begin position="51"/>
        <end position="145"/>
    </location>
</feature>